<evidence type="ECO:0000313" key="1">
    <source>
        <dbReference type="EMBL" id="KAG5576114.1"/>
    </source>
</evidence>
<reference evidence="1 2" key="1">
    <citation type="submission" date="2020-09" db="EMBL/GenBank/DDBJ databases">
        <title>De no assembly of potato wild relative species, Solanum commersonii.</title>
        <authorList>
            <person name="Cho K."/>
        </authorList>
    </citation>
    <scope>NUCLEOTIDE SEQUENCE [LARGE SCALE GENOMIC DNA]</scope>
    <source>
        <strain evidence="1">LZ3.2</strain>
        <tissue evidence="1">Leaf</tissue>
    </source>
</reference>
<dbReference type="Proteomes" id="UP000824120">
    <property type="component" value="Chromosome 11"/>
</dbReference>
<keyword evidence="2" id="KW-1185">Reference proteome</keyword>
<accession>A0A9J5WKR1</accession>
<evidence type="ECO:0000313" key="2">
    <source>
        <dbReference type="Proteomes" id="UP000824120"/>
    </source>
</evidence>
<feature type="non-terminal residue" evidence="1">
    <location>
        <position position="1"/>
    </location>
</feature>
<dbReference type="EMBL" id="JACXVP010000011">
    <property type="protein sequence ID" value="KAG5576114.1"/>
    <property type="molecule type" value="Genomic_DNA"/>
</dbReference>
<organism evidence="1 2">
    <name type="scientific">Solanum commersonii</name>
    <name type="common">Commerson's wild potato</name>
    <name type="synonym">Commerson's nightshade</name>
    <dbReference type="NCBI Taxonomy" id="4109"/>
    <lineage>
        <taxon>Eukaryota</taxon>
        <taxon>Viridiplantae</taxon>
        <taxon>Streptophyta</taxon>
        <taxon>Embryophyta</taxon>
        <taxon>Tracheophyta</taxon>
        <taxon>Spermatophyta</taxon>
        <taxon>Magnoliopsida</taxon>
        <taxon>eudicotyledons</taxon>
        <taxon>Gunneridae</taxon>
        <taxon>Pentapetalae</taxon>
        <taxon>asterids</taxon>
        <taxon>lamiids</taxon>
        <taxon>Solanales</taxon>
        <taxon>Solanaceae</taxon>
        <taxon>Solanoideae</taxon>
        <taxon>Solaneae</taxon>
        <taxon>Solanum</taxon>
    </lineage>
</organism>
<comment type="caution">
    <text evidence="1">The sequence shown here is derived from an EMBL/GenBank/DDBJ whole genome shotgun (WGS) entry which is preliminary data.</text>
</comment>
<gene>
    <name evidence="1" type="ORF">H5410_056248</name>
</gene>
<dbReference type="AlphaFoldDB" id="A0A9J5WKR1"/>
<proteinExistence type="predicted"/>
<protein>
    <submittedName>
        <fullName evidence="1">Uncharacterized protein</fullName>
    </submittedName>
</protein>
<name>A0A9J5WKR1_SOLCO</name>
<sequence length="292" mass="30749">MGISARSSLRRNITARSIGAAVDVSVDNVWITGCTTVSIRPGKSLNMLSSLLPSVSSACTDINSSSVSTSDSAYAVPSLCISLVVAGGSLEVSGAYLSSAVSSSEVNCHLRGLPLSALTSNDSHCQGINKSLKRGWEDEEASGAWEDEEERAGIPKGAEVGVGEVSVGAALLLSTSSRVNSASIHRMSMEDEGMTSISFAGSRGTPTRRHNSVIKTGNDKEICLCLALMAISYFLGWHESVVDEAKPEPGGDVHVPLFNRSSCIHPPRGGVRNHRSQLTLQVIQGLNNRQPL</sequence>